<organism evidence="1 2">
    <name type="scientific">Staphylococcus phage CF5</name>
    <dbReference type="NCBI Taxonomy" id="3113739"/>
    <lineage>
        <taxon>Viruses</taxon>
        <taxon>Duplodnaviria</taxon>
        <taxon>Heunggongvirae</taxon>
        <taxon>Uroviricota</taxon>
        <taxon>Caudoviricetes</taxon>
        <taxon>Herelleviridae</taxon>
        <taxon>Twortvirinae</taxon>
        <taxon>Silviavirus</taxon>
    </lineage>
</organism>
<reference evidence="1" key="1">
    <citation type="submission" date="2023-12" db="EMBL/GenBank/DDBJ databases">
        <title>Isolation and Characterisation of Novel Lytic Bacteriophages for therapeutic applications in Prosthetic Joint Infections.</title>
        <authorList>
            <person name="Burton N."/>
            <person name="Melo L.D.R."/>
            <person name="Pearce B."/>
            <person name="Tadesse M.D."/>
            <person name="Vryonis E."/>
            <person name="Sagona A."/>
        </authorList>
    </citation>
    <scope>NUCLEOTIDE SEQUENCE</scope>
</reference>
<sequence>MERQEALSLLKNTQTLFNKHDEFSCVSDIIDPLKVFSSNEDKSVDETSKSFQLDFMYGMTMYSLSYTGNQLKLVDFSEGHESQKSYTINSFPDIINQLEKEDKQDGESEEFSRIKHTN</sequence>
<proteinExistence type="predicted"/>
<name>A0AAX4J7P5_9CAUD</name>
<dbReference type="Proteomes" id="UP001432109">
    <property type="component" value="Segment"/>
</dbReference>
<protein>
    <submittedName>
        <fullName evidence="1">Uncharacterized protein</fullName>
    </submittedName>
</protein>
<evidence type="ECO:0000313" key="2">
    <source>
        <dbReference type="Proteomes" id="UP001432109"/>
    </source>
</evidence>
<accession>A0AAX4J7P5</accession>
<gene>
    <name evidence="1" type="ORF">CF5_0137</name>
</gene>
<evidence type="ECO:0000313" key="1">
    <source>
        <dbReference type="EMBL" id="WRW34708.1"/>
    </source>
</evidence>
<dbReference type="EMBL" id="PP034390">
    <property type="protein sequence ID" value="WRW34708.1"/>
    <property type="molecule type" value="Genomic_DNA"/>
</dbReference>